<reference evidence="12 13" key="1">
    <citation type="journal article" date="2021" name="Commun. Biol.">
        <title>The genome of Shorea leprosula (Dipterocarpaceae) highlights the ecological relevance of drought in aseasonal tropical rainforests.</title>
        <authorList>
            <person name="Ng K.K.S."/>
            <person name="Kobayashi M.J."/>
            <person name="Fawcett J.A."/>
            <person name="Hatakeyama M."/>
            <person name="Paape T."/>
            <person name="Ng C.H."/>
            <person name="Ang C.C."/>
            <person name="Tnah L.H."/>
            <person name="Lee C.T."/>
            <person name="Nishiyama T."/>
            <person name="Sese J."/>
            <person name="O'Brien M.J."/>
            <person name="Copetti D."/>
            <person name="Mohd Noor M.I."/>
            <person name="Ong R.C."/>
            <person name="Putra M."/>
            <person name="Sireger I.Z."/>
            <person name="Indrioko S."/>
            <person name="Kosugi Y."/>
            <person name="Izuno A."/>
            <person name="Isagi Y."/>
            <person name="Lee S.L."/>
            <person name="Shimizu K.K."/>
        </authorList>
    </citation>
    <scope>NUCLEOTIDE SEQUENCE [LARGE SCALE GENOMIC DNA]</scope>
    <source>
        <strain evidence="12">214</strain>
    </source>
</reference>
<dbReference type="Proteomes" id="UP001054252">
    <property type="component" value="Unassembled WGS sequence"/>
</dbReference>
<evidence type="ECO:0000313" key="13">
    <source>
        <dbReference type="Proteomes" id="UP001054252"/>
    </source>
</evidence>
<comment type="caution">
    <text evidence="12">The sequence shown here is derived from an EMBL/GenBank/DDBJ whole genome shotgun (WGS) entry which is preliminary data.</text>
</comment>
<dbReference type="PANTHER" id="PTHR46157">
    <property type="entry name" value="K(+) EFFLUX ANTIPORTER 3, CHLOROPLASTIC"/>
    <property type="match status" value="1"/>
</dbReference>
<evidence type="ECO:0000313" key="12">
    <source>
        <dbReference type="EMBL" id="GKV23811.1"/>
    </source>
</evidence>
<feature type="region of interest" description="Disordered" evidence="10">
    <location>
        <begin position="231"/>
        <end position="308"/>
    </location>
</feature>
<keyword evidence="3" id="KW-0050">Antiport</keyword>
<evidence type="ECO:0000256" key="8">
    <source>
        <dbReference type="ARBA" id="ARBA00023065"/>
    </source>
</evidence>
<feature type="compositionally biased region" description="Basic and acidic residues" evidence="10">
    <location>
        <begin position="238"/>
        <end position="248"/>
    </location>
</feature>
<dbReference type="GO" id="GO:0006813">
    <property type="term" value="P:potassium ion transport"/>
    <property type="evidence" value="ECO:0007669"/>
    <property type="project" value="UniProtKB-KW"/>
</dbReference>
<evidence type="ECO:0000256" key="2">
    <source>
        <dbReference type="ARBA" id="ARBA00022448"/>
    </source>
</evidence>
<name>A0AAV5KGT5_9ROSI</name>
<evidence type="ECO:0000256" key="9">
    <source>
        <dbReference type="ARBA" id="ARBA00023136"/>
    </source>
</evidence>
<evidence type="ECO:0000256" key="7">
    <source>
        <dbReference type="ARBA" id="ARBA00022989"/>
    </source>
</evidence>
<dbReference type="PANTHER" id="PTHR46157:SF4">
    <property type="entry name" value="K(+) EFFLUX ANTIPORTER 3, CHLOROPLASTIC"/>
    <property type="match status" value="1"/>
</dbReference>
<sequence>MALTPLLNEVGRKAADFIDDKFHTQDEAAEMVDFSASEPVVILGFGQMGQILANLLSTPLASGVDREIMGCPYVAFDLNPSVVKASRKLGFPILYGDGSRPEVLQSAGISSPKAVMIMYTGRKRTIEAVERLRLAYPAIPIYARAKDLKHLLDLKKSGATDAILENAETSLQLGSKLLTGFGVMSDDVTFLSKLVRDSMELRAQEQLGKTDDREFDVMEPLQVRLTDFIGAQGSISSPEDKPTGENKTDATQVSGFNGESDPAQHDSGLKQSGNSDGQGVAYHELDTENGFVLGTADSEGKIIATEEP</sequence>
<organism evidence="12 13">
    <name type="scientific">Rubroshorea leprosula</name>
    <dbReference type="NCBI Taxonomy" id="152421"/>
    <lineage>
        <taxon>Eukaryota</taxon>
        <taxon>Viridiplantae</taxon>
        <taxon>Streptophyta</taxon>
        <taxon>Embryophyta</taxon>
        <taxon>Tracheophyta</taxon>
        <taxon>Spermatophyta</taxon>
        <taxon>Magnoliopsida</taxon>
        <taxon>eudicotyledons</taxon>
        <taxon>Gunneridae</taxon>
        <taxon>Pentapetalae</taxon>
        <taxon>rosids</taxon>
        <taxon>malvids</taxon>
        <taxon>Malvales</taxon>
        <taxon>Dipterocarpaceae</taxon>
        <taxon>Rubroshorea</taxon>
    </lineage>
</organism>
<dbReference type="InterPro" id="IPR036291">
    <property type="entry name" value="NAD(P)-bd_dom_sf"/>
</dbReference>
<dbReference type="GO" id="GO:0012505">
    <property type="term" value="C:endomembrane system"/>
    <property type="evidence" value="ECO:0007669"/>
    <property type="project" value="UniProtKB-SubCell"/>
</dbReference>
<evidence type="ECO:0000256" key="4">
    <source>
        <dbReference type="ARBA" id="ARBA00022538"/>
    </source>
</evidence>
<evidence type="ECO:0000256" key="5">
    <source>
        <dbReference type="ARBA" id="ARBA00022692"/>
    </source>
</evidence>
<dbReference type="GO" id="GO:0009507">
    <property type="term" value="C:chloroplast"/>
    <property type="evidence" value="ECO:0007669"/>
    <property type="project" value="TreeGrafter"/>
</dbReference>
<dbReference type="Gene3D" id="3.40.50.720">
    <property type="entry name" value="NAD(P)-binding Rossmann-like Domain"/>
    <property type="match status" value="1"/>
</dbReference>
<dbReference type="FunFam" id="3.40.50.720:FF:000036">
    <property type="entry name" value="Glutathione-regulated potassium-efflux system protein KefB"/>
    <property type="match status" value="1"/>
</dbReference>
<dbReference type="PROSITE" id="PS51201">
    <property type="entry name" value="RCK_N"/>
    <property type="match status" value="1"/>
</dbReference>
<keyword evidence="9" id="KW-0472">Membrane</keyword>
<feature type="domain" description="RCK N-terminal" evidence="11">
    <location>
        <begin position="37"/>
        <end position="164"/>
    </location>
</feature>
<evidence type="ECO:0000256" key="10">
    <source>
        <dbReference type="SAM" id="MobiDB-lite"/>
    </source>
</evidence>
<protein>
    <recommendedName>
        <fullName evidence="11">RCK N-terminal domain-containing protein</fullName>
    </recommendedName>
</protein>
<keyword evidence="4" id="KW-0633">Potassium transport</keyword>
<gene>
    <name evidence="12" type="ORF">SLEP1_g33504</name>
</gene>
<dbReference type="GO" id="GO:0015297">
    <property type="term" value="F:antiporter activity"/>
    <property type="evidence" value="ECO:0007669"/>
    <property type="project" value="UniProtKB-KW"/>
</dbReference>
<evidence type="ECO:0000259" key="11">
    <source>
        <dbReference type="PROSITE" id="PS51201"/>
    </source>
</evidence>
<evidence type="ECO:0000256" key="3">
    <source>
        <dbReference type="ARBA" id="ARBA00022449"/>
    </source>
</evidence>
<dbReference type="AlphaFoldDB" id="A0AAV5KGT5"/>
<dbReference type="Pfam" id="PF02254">
    <property type="entry name" value="TrkA_N"/>
    <property type="match status" value="1"/>
</dbReference>
<keyword evidence="8" id="KW-0406">Ion transport</keyword>
<accession>A0AAV5KGT5</accession>
<dbReference type="GO" id="GO:0016020">
    <property type="term" value="C:membrane"/>
    <property type="evidence" value="ECO:0007669"/>
    <property type="project" value="UniProtKB-ARBA"/>
</dbReference>
<keyword evidence="2" id="KW-0813">Transport</keyword>
<dbReference type="SUPFAM" id="SSF51735">
    <property type="entry name" value="NAD(P)-binding Rossmann-fold domains"/>
    <property type="match status" value="1"/>
</dbReference>
<evidence type="ECO:0000256" key="6">
    <source>
        <dbReference type="ARBA" id="ARBA00022958"/>
    </source>
</evidence>
<keyword evidence="13" id="KW-1185">Reference proteome</keyword>
<dbReference type="InterPro" id="IPR003148">
    <property type="entry name" value="RCK_N"/>
</dbReference>
<evidence type="ECO:0000256" key="1">
    <source>
        <dbReference type="ARBA" id="ARBA00004127"/>
    </source>
</evidence>
<keyword evidence="7" id="KW-1133">Transmembrane helix</keyword>
<keyword evidence="6" id="KW-0630">Potassium</keyword>
<proteinExistence type="predicted"/>
<comment type="subcellular location">
    <subcellularLocation>
        <location evidence="1">Endomembrane system</location>
        <topology evidence="1">Multi-pass membrane protein</topology>
    </subcellularLocation>
</comment>
<keyword evidence="5" id="KW-0812">Transmembrane</keyword>
<dbReference type="EMBL" id="BPVZ01000064">
    <property type="protein sequence ID" value="GKV23811.1"/>
    <property type="molecule type" value="Genomic_DNA"/>
</dbReference>